<dbReference type="PROSITE" id="PS01135">
    <property type="entry name" value="FTSZ_2"/>
    <property type="match status" value="1"/>
</dbReference>
<dbReference type="GO" id="GO:0007017">
    <property type="term" value="P:microtubule-based process"/>
    <property type="evidence" value="ECO:0007669"/>
    <property type="project" value="InterPro"/>
</dbReference>
<dbReference type="GO" id="GO:0005737">
    <property type="term" value="C:cytoplasm"/>
    <property type="evidence" value="ECO:0007669"/>
    <property type="project" value="TreeGrafter"/>
</dbReference>
<dbReference type="InterPro" id="IPR020805">
    <property type="entry name" value="Cell_div_FtsZ_CS"/>
</dbReference>
<protein>
    <recommendedName>
        <fullName evidence="4">Tubulin/FtsZ GTPase domain-containing protein</fullName>
    </recommendedName>
</protein>
<sequence length="281" mass="30052">MDGPMVGFVGGLGLGRKASGPRNVSTYTSVRRRVRVQMARGDTPCVIKVIGVGGAGGNAASRMLGFIEGVELWNINTDLQALSKSQVSNKLAIGESVTRGLGAGGRWEVGRKAAEESRGAIHDAISGSDLVFVTAGLGGGTGSGAAPVVADIAKQEGCLTVGVVTKPFSFEGRKRMQQAEIAVEELRMRVDTLIVVSNDKLLQIVPDNAPLQEAFLVADDILRQGRLIVAILLVHTGKALTHSSFIRKRSYGRTLILVQFFFLFATRCNRDFRDHFEARTG</sequence>
<dbReference type="FunFam" id="3.40.50.1440:FF:000001">
    <property type="entry name" value="Cell division protein FtsZ"/>
    <property type="match status" value="1"/>
</dbReference>
<accession>A0A7S2ZWX9</accession>
<dbReference type="GO" id="GO:0051301">
    <property type="term" value="P:cell division"/>
    <property type="evidence" value="ECO:0007669"/>
    <property type="project" value="TreeGrafter"/>
</dbReference>
<dbReference type="InterPro" id="IPR003008">
    <property type="entry name" value="Tubulin_FtsZ_GTPase"/>
</dbReference>
<dbReference type="PROSITE" id="PS00227">
    <property type="entry name" value="TUBULIN"/>
    <property type="match status" value="1"/>
</dbReference>
<evidence type="ECO:0000313" key="5">
    <source>
        <dbReference type="EMBL" id="CAE0054367.1"/>
    </source>
</evidence>
<keyword evidence="3" id="KW-0342">GTP-binding</keyword>
<evidence type="ECO:0000259" key="4">
    <source>
        <dbReference type="SMART" id="SM00864"/>
    </source>
</evidence>
<organism evidence="5">
    <name type="scientific">Rhodosorus marinus</name>
    <dbReference type="NCBI Taxonomy" id="101924"/>
    <lineage>
        <taxon>Eukaryota</taxon>
        <taxon>Rhodophyta</taxon>
        <taxon>Stylonematophyceae</taxon>
        <taxon>Stylonematales</taxon>
        <taxon>Stylonemataceae</taxon>
        <taxon>Rhodosorus</taxon>
    </lineage>
</organism>
<dbReference type="InterPro" id="IPR017975">
    <property type="entry name" value="Tubulin_CS"/>
</dbReference>
<dbReference type="InterPro" id="IPR045061">
    <property type="entry name" value="FtsZ/CetZ"/>
</dbReference>
<dbReference type="EMBL" id="HBHW01028909">
    <property type="protein sequence ID" value="CAE0054367.1"/>
    <property type="molecule type" value="Transcribed_RNA"/>
</dbReference>
<name>A0A7S2ZWX9_9RHOD</name>
<dbReference type="GO" id="GO:0003924">
    <property type="term" value="F:GTPase activity"/>
    <property type="evidence" value="ECO:0007669"/>
    <property type="project" value="InterPro"/>
</dbReference>
<dbReference type="GO" id="GO:0005874">
    <property type="term" value="C:microtubule"/>
    <property type="evidence" value="ECO:0007669"/>
    <property type="project" value="InterPro"/>
</dbReference>
<dbReference type="AlphaFoldDB" id="A0A7S2ZWX9"/>
<dbReference type="InterPro" id="IPR036525">
    <property type="entry name" value="Tubulin/FtsZ_GTPase_sf"/>
</dbReference>
<dbReference type="PRINTS" id="PR00423">
    <property type="entry name" value="CELLDVISFTSZ"/>
</dbReference>
<reference evidence="5" key="1">
    <citation type="submission" date="2021-01" db="EMBL/GenBank/DDBJ databases">
        <authorList>
            <person name="Corre E."/>
            <person name="Pelletier E."/>
            <person name="Niang G."/>
            <person name="Scheremetjew M."/>
            <person name="Finn R."/>
            <person name="Kale V."/>
            <person name="Holt S."/>
            <person name="Cochrane G."/>
            <person name="Meng A."/>
            <person name="Brown T."/>
            <person name="Cohen L."/>
        </authorList>
    </citation>
    <scope>NUCLEOTIDE SEQUENCE</scope>
    <source>
        <strain evidence="5">CCMP 769</strain>
    </source>
</reference>
<evidence type="ECO:0000256" key="2">
    <source>
        <dbReference type="ARBA" id="ARBA00022741"/>
    </source>
</evidence>
<dbReference type="Gene3D" id="3.40.50.1440">
    <property type="entry name" value="Tubulin/FtsZ, GTPase domain"/>
    <property type="match status" value="1"/>
</dbReference>
<evidence type="ECO:0000256" key="3">
    <source>
        <dbReference type="ARBA" id="ARBA00023134"/>
    </source>
</evidence>
<dbReference type="GO" id="GO:0005525">
    <property type="term" value="F:GTP binding"/>
    <property type="evidence" value="ECO:0007669"/>
    <property type="project" value="UniProtKB-KW"/>
</dbReference>
<dbReference type="SUPFAM" id="SSF52490">
    <property type="entry name" value="Tubulin nucleotide-binding domain-like"/>
    <property type="match status" value="1"/>
</dbReference>
<dbReference type="SMART" id="SM00864">
    <property type="entry name" value="Tubulin"/>
    <property type="match status" value="1"/>
</dbReference>
<dbReference type="GO" id="GO:0048285">
    <property type="term" value="P:organelle fission"/>
    <property type="evidence" value="ECO:0007669"/>
    <property type="project" value="TreeGrafter"/>
</dbReference>
<feature type="domain" description="Tubulin/FtsZ GTPase" evidence="4">
    <location>
        <begin position="46"/>
        <end position="236"/>
    </location>
</feature>
<evidence type="ECO:0000313" key="6">
    <source>
        <dbReference type="EMBL" id="CAE0054374.1"/>
    </source>
</evidence>
<evidence type="ECO:0000256" key="1">
    <source>
        <dbReference type="ARBA" id="ARBA00009690"/>
    </source>
</evidence>
<proteinExistence type="inferred from homology"/>
<comment type="similarity">
    <text evidence="1">Belongs to the FtsZ family.</text>
</comment>
<keyword evidence="2" id="KW-0547">Nucleotide-binding</keyword>
<dbReference type="EMBL" id="HBHW01028917">
    <property type="protein sequence ID" value="CAE0054374.1"/>
    <property type="molecule type" value="Transcribed_RNA"/>
</dbReference>
<gene>
    <name evidence="5" type="ORF">RMAR00112_LOCUS22396</name>
    <name evidence="6" type="ORF">RMAR00112_LOCUS22403</name>
</gene>
<dbReference type="PANTHER" id="PTHR30314">
    <property type="entry name" value="CELL DIVISION PROTEIN FTSZ-RELATED"/>
    <property type="match status" value="1"/>
</dbReference>
<dbReference type="Pfam" id="PF00091">
    <property type="entry name" value="Tubulin"/>
    <property type="match status" value="1"/>
</dbReference>
<dbReference type="InterPro" id="IPR000158">
    <property type="entry name" value="Cell_div_FtsZ"/>
</dbReference>
<dbReference type="GO" id="GO:0032153">
    <property type="term" value="C:cell division site"/>
    <property type="evidence" value="ECO:0007669"/>
    <property type="project" value="TreeGrafter"/>
</dbReference>
<dbReference type="CDD" id="cd02201">
    <property type="entry name" value="FtsZ_type1"/>
    <property type="match status" value="1"/>
</dbReference>
<dbReference type="PANTHER" id="PTHR30314:SF3">
    <property type="entry name" value="MITOCHONDRIAL DIVISION PROTEIN FSZA"/>
    <property type="match status" value="1"/>
</dbReference>